<keyword evidence="9" id="KW-1185">Reference proteome</keyword>
<evidence type="ECO:0000256" key="1">
    <source>
        <dbReference type="ARBA" id="ARBA00004651"/>
    </source>
</evidence>
<feature type="transmembrane region" description="Helical" evidence="7">
    <location>
        <begin position="71"/>
        <end position="93"/>
    </location>
</feature>
<feature type="transmembrane region" description="Helical" evidence="7">
    <location>
        <begin position="43"/>
        <end position="65"/>
    </location>
</feature>
<evidence type="ECO:0000256" key="4">
    <source>
        <dbReference type="ARBA" id="ARBA00022692"/>
    </source>
</evidence>
<comment type="subcellular location">
    <subcellularLocation>
        <location evidence="1 7">Cell membrane</location>
        <topology evidence="1 7">Multi-pass membrane protein</topology>
    </subcellularLocation>
</comment>
<evidence type="ECO:0000256" key="5">
    <source>
        <dbReference type="ARBA" id="ARBA00022989"/>
    </source>
</evidence>
<dbReference type="Proteomes" id="UP000348942">
    <property type="component" value="Chromosome 1"/>
</dbReference>
<name>A0A5Q0TJ50_9VIBR</name>
<evidence type="ECO:0000313" key="9">
    <source>
        <dbReference type="Proteomes" id="UP000348942"/>
    </source>
</evidence>
<evidence type="ECO:0000256" key="3">
    <source>
        <dbReference type="ARBA" id="ARBA00022475"/>
    </source>
</evidence>
<keyword evidence="6 7" id="KW-0472">Membrane</keyword>
<dbReference type="PANTHER" id="PTHR33508">
    <property type="entry name" value="UPF0056 MEMBRANE PROTEIN YHCE"/>
    <property type="match status" value="1"/>
</dbReference>
<feature type="transmembrane region" description="Helical" evidence="7">
    <location>
        <begin position="6"/>
        <end position="31"/>
    </location>
</feature>
<feature type="transmembrane region" description="Helical" evidence="7">
    <location>
        <begin position="146"/>
        <end position="169"/>
    </location>
</feature>
<keyword evidence="4 7" id="KW-0812">Transmembrane</keyword>
<dbReference type="EMBL" id="CP045699">
    <property type="protein sequence ID" value="QGA65379.1"/>
    <property type="molecule type" value="Genomic_DNA"/>
</dbReference>
<dbReference type="Pfam" id="PF01914">
    <property type="entry name" value="MarC"/>
    <property type="match status" value="1"/>
</dbReference>
<proteinExistence type="inferred from homology"/>
<dbReference type="PANTHER" id="PTHR33508:SF1">
    <property type="entry name" value="UPF0056 MEMBRANE PROTEIN YHCE"/>
    <property type="match status" value="1"/>
</dbReference>
<comment type="similarity">
    <text evidence="2 7">Belongs to the UPF0056 (MarC) family.</text>
</comment>
<evidence type="ECO:0000313" key="8">
    <source>
        <dbReference type="EMBL" id="QGA65379.1"/>
    </source>
</evidence>
<feature type="transmembrane region" description="Helical" evidence="7">
    <location>
        <begin position="114"/>
        <end position="134"/>
    </location>
</feature>
<protein>
    <recommendedName>
        <fullName evidence="7">UPF0056 membrane protein</fullName>
    </recommendedName>
</protein>
<dbReference type="GO" id="GO:0005886">
    <property type="term" value="C:plasma membrane"/>
    <property type="evidence" value="ECO:0007669"/>
    <property type="project" value="UniProtKB-SubCell"/>
</dbReference>
<evidence type="ECO:0000256" key="2">
    <source>
        <dbReference type="ARBA" id="ARBA00009784"/>
    </source>
</evidence>
<dbReference type="RefSeq" id="WP_153447527.1">
    <property type="nucleotide sequence ID" value="NZ_CP045699.1"/>
</dbReference>
<feature type="transmembrane region" description="Helical" evidence="7">
    <location>
        <begin position="181"/>
        <end position="202"/>
    </location>
</feature>
<dbReference type="InterPro" id="IPR002771">
    <property type="entry name" value="Multi_antbiot-R_MarC"/>
</dbReference>
<gene>
    <name evidence="8" type="ORF">GFB47_08070</name>
</gene>
<dbReference type="NCBIfam" id="TIGR00427">
    <property type="entry name" value="NAAT family transporter"/>
    <property type="match status" value="1"/>
</dbReference>
<evidence type="ECO:0000256" key="7">
    <source>
        <dbReference type="RuleBase" id="RU362048"/>
    </source>
</evidence>
<sequence length="213" mass="22840">MKELIIHVLTVFMGFFAIMNPIANTPIFLGLTKGDDRATTKSVALRSTFLAFIIITIFAISGKVIFDIFGITLYALRITGGILVFLIGFHMLQGKSPADKPQTKDVDIEAQKKAALGLAITPLAMPLLAGPGTIATAMNFAASGGITQLVTTIVSFGLLCILTYFLFVFGERFVKAIGPSALDVVTRMMGLILAVIGMQMLIEGIEQAFKAFT</sequence>
<reference evidence="8 9" key="1">
    <citation type="submission" date="2019-10" db="EMBL/GenBank/DDBJ databases">
        <title>Vibrio sp. nov., isolated from Coralline algae surface.</title>
        <authorList>
            <person name="Geng Y."/>
            <person name="Zhang X."/>
        </authorList>
    </citation>
    <scope>NUCLEOTIDE SEQUENCE [LARGE SCALE GENOMIC DNA]</scope>
    <source>
        <strain evidence="8 9">SM1977</strain>
    </source>
</reference>
<keyword evidence="3" id="KW-1003">Cell membrane</keyword>
<accession>A0A5Q0TJ50</accession>
<organism evidence="8 9">
    <name type="scientific">Vibrio algicola</name>
    <dbReference type="NCBI Taxonomy" id="2662262"/>
    <lineage>
        <taxon>Bacteria</taxon>
        <taxon>Pseudomonadati</taxon>
        <taxon>Pseudomonadota</taxon>
        <taxon>Gammaproteobacteria</taxon>
        <taxon>Vibrionales</taxon>
        <taxon>Vibrionaceae</taxon>
        <taxon>Vibrio</taxon>
    </lineage>
</organism>
<evidence type="ECO:0000256" key="6">
    <source>
        <dbReference type="ARBA" id="ARBA00023136"/>
    </source>
</evidence>
<keyword evidence="5 7" id="KW-1133">Transmembrane helix</keyword>
<dbReference type="AlphaFoldDB" id="A0A5Q0TJ50"/>